<evidence type="ECO:0000313" key="2">
    <source>
        <dbReference type="EMBL" id="KAK1838179.1"/>
    </source>
</evidence>
<organism evidence="2 3">
    <name type="scientific">Colletotrichum chrysophilum</name>
    <dbReference type="NCBI Taxonomy" id="1836956"/>
    <lineage>
        <taxon>Eukaryota</taxon>
        <taxon>Fungi</taxon>
        <taxon>Dikarya</taxon>
        <taxon>Ascomycota</taxon>
        <taxon>Pezizomycotina</taxon>
        <taxon>Sordariomycetes</taxon>
        <taxon>Hypocreomycetidae</taxon>
        <taxon>Glomerellales</taxon>
        <taxon>Glomerellaceae</taxon>
        <taxon>Colletotrichum</taxon>
        <taxon>Colletotrichum gloeosporioides species complex</taxon>
    </lineage>
</organism>
<dbReference type="EMBL" id="JAQOWY010000889">
    <property type="protein sequence ID" value="KAK1838179.1"/>
    <property type="molecule type" value="Genomic_DNA"/>
</dbReference>
<accession>A0AAD8ZZD5</accession>
<reference evidence="2" key="1">
    <citation type="submission" date="2023-01" db="EMBL/GenBank/DDBJ databases">
        <title>Colletotrichum chrysophilum M932 genome sequence.</title>
        <authorList>
            <person name="Baroncelli R."/>
        </authorList>
    </citation>
    <scope>NUCLEOTIDE SEQUENCE</scope>
    <source>
        <strain evidence="2">M932</strain>
    </source>
</reference>
<evidence type="ECO:0000313" key="3">
    <source>
        <dbReference type="Proteomes" id="UP001243330"/>
    </source>
</evidence>
<sequence>MWIVWSARGWPSDRRRFPCSLTRNCAPVLSKLVDDALFLFAAAVLPEPARNQPRHLVTVRSTHPLKINTIESTTNHACHHIPPPPPPIARPPRTSTLRRPSAPPSVTVGSGCRCPVMANRRGNRGPAARLVGAGVGRAGLGTSARANAEHNTGAPNNAMDVTNKHHHRHSTRRPIRTATVNDQPPSQHAQWKSLNPYHHQIPINIKLRSATTPANKKPEARDLPFLRASATANVWRTPLTKTTKHEAH</sequence>
<evidence type="ECO:0000256" key="1">
    <source>
        <dbReference type="SAM" id="MobiDB-lite"/>
    </source>
</evidence>
<feature type="compositionally biased region" description="Polar residues" evidence="1">
    <location>
        <begin position="178"/>
        <end position="193"/>
    </location>
</feature>
<dbReference type="AlphaFoldDB" id="A0AAD8ZZD5"/>
<feature type="compositionally biased region" description="Basic residues" evidence="1">
    <location>
        <begin position="164"/>
        <end position="175"/>
    </location>
</feature>
<protein>
    <submittedName>
        <fullName evidence="2">Uncharacterized protein</fullName>
    </submittedName>
</protein>
<comment type="caution">
    <text evidence="2">The sequence shown here is derived from an EMBL/GenBank/DDBJ whole genome shotgun (WGS) entry which is preliminary data.</text>
</comment>
<name>A0AAD8ZZD5_9PEZI</name>
<gene>
    <name evidence="2" type="ORF">CCHR01_19194</name>
</gene>
<feature type="region of interest" description="Disordered" evidence="1">
    <location>
        <begin position="147"/>
        <end position="194"/>
    </location>
</feature>
<dbReference type="Proteomes" id="UP001243330">
    <property type="component" value="Unassembled WGS sequence"/>
</dbReference>
<proteinExistence type="predicted"/>
<keyword evidence="3" id="KW-1185">Reference proteome</keyword>